<accession>A0ABS4BIH6</accession>
<dbReference type="InterPro" id="IPR025427">
    <property type="entry name" value="DUF4160"/>
</dbReference>
<dbReference type="Pfam" id="PF13711">
    <property type="entry name" value="DUF4160"/>
    <property type="match status" value="1"/>
</dbReference>
<evidence type="ECO:0000313" key="2">
    <source>
        <dbReference type="Proteomes" id="UP000678276"/>
    </source>
</evidence>
<gene>
    <name evidence="1" type="ORF">J6595_09580</name>
</gene>
<organism evidence="1 2">
    <name type="scientific">Jiella mangrovi</name>
    <dbReference type="NCBI Taxonomy" id="2821407"/>
    <lineage>
        <taxon>Bacteria</taxon>
        <taxon>Pseudomonadati</taxon>
        <taxon>Pseudomonadota</taxon>
        <taxon>Alphaproteobacteria</taxon>
        <taxon>Hyphomicrobiales</taxon>
        <taxon>Aurantimonadaceae</taxon>
        <taxon>Jiella</taxon>
    </lineage>
</organism>
<keyword evidence="2" id="KW-1185">Reference proteome</keyword>
<evidence type="ECO:0000313" key="1">
    <source>
        <dbReference type="EMBL" id="MBP0615829.1"/>
    </source>
</evidence>
<proteinExistence type="predicted"/>
<comment type="caution">
    <text evidence="1">The sequence shown here is derived from an EMBL/GenBank/DDBJ whole genome shotgun (WGS) entry which is preliminary data.</text>
</comment>
<dbReference type="Proteomes" id="UP000678276">
    <property type="component" value="Unassembled WGS sequence"/>
</dbReference>
<sequence>MVTVLRSGPFRIVVFKDDHLPAHVHVFGDGEAKIDISGLAPRLILNTMRKGELRKATELIAEQQVFLLEKWREIHG</sequence>
<protein>
    <submittedName>
        <fullName evidence="1">DUF4160 domain-containing protein</fullName>
    </submittedName>
</protein>
<name>A0ABS4BIH6_9HYPH</name>
<dbReference type="RefSeq" id="WP_209594253.1">
    <property type="nucleotide sequence ID" value="NZ_JAGJCF010000005.1"/>
</dbReference>
<dbReference type="EMBL" id="JAGJCF010000005">
    <property type="protein sequence ID" value="MBP0615829.1"/>
    <property type="molecule type" value="Genomic_DNA"/>
</dbReference>
<reference evidence="1 2" key="1">
    <citation type="submission" date="2021-04" db="EMBL/GenBank/DDBJ databases">
        <title>Whole genome sequence of Jiella sp. KSK16Y-1.</title>
        <authorList>
            <person name="Tuo L."/>
        </authorList>
    </citation>
    <scope>NUCLEOTIDE SEQUENCE [LARGE SCALE GENOMIC DNA]</scope>
    <source>
        <strain evidence="1 2">KSK16Y-1</strain>
    </source>
</reference>